<comment type="caution">
    <text evidence="2">The sequence shown here is derived from an EMBL/GenBank/DDBJ whole genome shotgun (WGS) entry which is preliminary data.</text>
</comment>
<evidence type="ECO:0000256" key="1">
    <source>
        <dbReference type="SAM" id="MobiDB-lite"/>
    </source>
</evidence>
<feature type="compositionally biased region" description="Basic and acidic residues" evidence="1">
    <location>
        <begin position="258"/>
        <end position="286"/>
    </location>
</feature>
<dbReference type="Proteomes" id="UP000228496">
    <property type="component" value="Unassembled WGS sequence"/>
</dbReference>
<feature type="compositionally biased region" description="Polar residues" evidence="1">
    <location>
        <begin position="183"/>
        <end position="199"/>
    </location>
</feature>
<protein>
    <submittedName>
        <fullName evidence="2">Uncharacterized protein</fullName>
    </submittedName>
</protein>
<accession>A0A2J0Q6U6</accession>
<proteinExistence type="predicted"/>
<name>A0A2J0Q6U6_9BACT</name>
<feature type="compositionally biased region" description="Pro residues" evidence="1">
    <location>
        <begin position="172"/>
        <end position="182"/>
    </location>
</feature>
<gene>
    <name evidence="2" type="ORF">COV29_04530</name>
</gene>
<feature type="compositionally biased region" description="Polar residues" evidence="1">
    <location>
        <begin position="218"/>
        <end position="227"/>
    </location>
</feature>
<evidence type="ECO:0000313" key="3">
    <source>
        <dbReference type="Proteomes" id="UP000228496"/>
    </source>
</evidence>
<feature type="compositionally biased region" description="Polar residues" evidence="1">
    <location>
        <begin position="239"/>
        <end position="252"/>
    </location>
</feature>
<dbReference type="EMBL" id="PCXQ01000007">
    <property type="protein sequence ID" value="PJE50406.1"/>
    <property type="molecule type" value="Genomic_DNA"/>
</dbReference>
<evidence type="ECO:0000313" key="2">
    <source>
        <dbReference type="EMBL" id="PJE50406.1"/>
    </source>
</evidence>
<feature type="compositionally biased region" description="Basic and acidic residues" evidence="1">
    <location>
        <begin position="148"/>
        <end position="157"/>
    </location>
</feature>
<feature type="region of interest" description="Disordered" evidence="1">
    <location>
        <begin position="147"/>
        <end position="286"/>
    </location>
</feature>
<organism evidence="2 3">
    <name type="scientific">Candidatus Yanofskybacteria bacterium CG10_big_fil_rev_8_21_14_0_10_36_16</name>
    <dbReference type="NCBI Taxonomy" id="1975096"/>
    <lineage>
        <taxon>Bacteria</taxon>
        <taxon>Candidatus Yanofskyibacteriota</taxon>
    </lineage>
</organism>
<sequence length="286" mass="31622">MTVINLKNEPQEKKQVDEEGYFTPYNVGMKETSEKEVERLVYATSSLPQNLRSILVGFDSAVYIEENLGPAFGLTLNQKKEIAKVIRDVVLADLFIGDMVSRLSVEGGMEQNKAREVANHVVNNLFKPVLEDLKNIQRERFGNAASEFKGEINESKPEQNTAPSSVYEPKGIPSPKPLPNTPPETNRPSLSPNISNNKPAPTEKHGAIPNTPKHVYSPINQDPSSPTIGLKEIQESAKKVQNQPTPGINQNMPGGFQNKEDLPKISDKKLGGQEPKKYNVVDLKSL</sequence>
<reference evidence="2 3" key="1">
    <citation type="submission" date="2017-09" db="EMBL/GenBank/DDBJ databases">
        <title>Depth-based differentiation of microbial function through sediment-hosted aquifers and enrichment of novel symbionts in the deep terrestrial subsurface.</title>
        <authorList>
            <person name="Probst A.J."/>
            <person name="Ladd B."/>
            <person name="Jarett J.K."/>
            <person name="Geller-Mcgrath D.E."/>
            <person name="Sieber C.M."/>
            <person name="Emerson J.B."/>
            <person name="Anantharaman K."/>
            <person name="Thomas B.C."/>
            <person name="Malmstrom R."/>
            <person name="Stieglmeier M."/>
            <person name="Klingl A."/>
            <person name="Woyke T."/>
            <person name="Ryan C.M."/>
            <person name="Banfield J.F."/>
        </authorList>
    </citation>
    <scope>NUCLEOTIDE SEQUENCE [LARGE SCALE GENOMIC DNA]</scope>
    <source>
        <strain evidence="2">CG10_big_fil_rev_8_21_14_0_10_36_16</strain>
    </source>
</reference>
<dbReference type="AlphaFoldDB" id="A0A2J0Q6U6"/>